<feature type="compositionally biased region" description="Basic and acidic residues" evidence="1">
    <location>
        <begin position="33"/>
        <end position="54"/>
    </location>
</feature>
<evidence type="ECO:0000313" key="2">
    <source>
        <dbReference type="EMBL" id="OBZ69388.1"/>
    </source>
</evidence>
<name>A0A1C7LY43_GRIFR</name>
<comment type="caution">
    <text evidence="2">The sequence shown here is derived from an EMBL/GenBank/DDBJ whole genome shotgun (WGS) entry which is preliminary data.</text>
</comment>
<evidence type="ECO:0000256" key="1">
    <source>
        <dbReference type="SAM" id="MobiDB-lite"/>
    </source>
</evidence>
<evidence type="ECO:0000313" key="3">
    <source>
        <dbReference type="Proteomes" id="UP000092993"/>
    </source>
</evidence>
<dbReference type="Proteomes" id="UP000092993">
    <property type="component" value="Unassembled WGS sequence"/>
</dbReference>
<organism evidence="2 3">
    <name type="scientific">Grifola frondosa</name>
    <name type="common">Maitake</name>
    <name type="synonym">Polyporus frondosus</name>
    <dbReference type="NCBI Taxonomy" id="5627"/>
    <lineage>
        <taxon>Eukaryota</taxon>
        <taxon>Fungi</taxon>
        <taxon>Dikarya</taxon>
        <taxon>Basidiomycota</taxon>
        <taxon>Agaricomycotina</taxon>
        <taxon>Agaricomycetes</taxon>
        <taxon>Polyporales</taxon>
        <taxon>Grifolaceae</taxon>
        <taxon>Grifola</taxon>
    </lineage>
</organism>
<protein>
    <submittedName>
        <fullName evidence="2">Uncharacterized protein</fullName>
    </submittedName>
</protein>
<feature type="region of interest" description="Disordered" evidence="1">
    <location>
        <begin position="33"/>
        <end position="72"/>
    </location>
</feature>
<sequence>MSTPCTVWATDALNYSSSADHVDISGSGTFGWRGDKVGGNDASRREVRAEEGRAGKVVGSRGVSSDASVLGW</sequence>
<gene>
    <name evidence="2" type="ORF">A0H81_10617</name>
</gene>
<feature type="compositionally biased region" description="Polar residues" evidence="1">
    <location>
        <begin position="62"/>
        <end position="72"/>
    </location>
</feature>
<accession>A0A1C7LY43</accession>
<reference evidence="2 3" key="1">
    <citation type="submission" date="2016-03" db="EMBL/GenBank/DDBJ databases">
        <title>Whole genome sequencing of Grifola frondosa 9006-11.</title>
        <authorList>
            <person name="Min B."/>
            <person name="Park H."/>
            <person name="Kim J.-G."/>
            <person name="Cho H."/>
            <person name="Oh Y.-L."/>
            <person name="Kong W.-S."/>
            <person name="Choi I.-G."/>
        </authorList>
    </citation>
    <scope>NUCLEOTIDE SEQUENCE [LARGE SCALE GENOMIC DNA]</scope>
    <source>
        <strain evidence="2 3">9006-11</strain>
    </source>
</reference>
<dbReference type="AlphaFoldDB" id="A0A1C7LY43"/>
<keyword evidence="3" id="KW-1185">Reference proteome</keyword>
<proteinExistence type="predicted"/>
<dbReference type="EMBL" id="LUGG01000017">
    <property type="protein sequence ID" value="OBZ69388.1"/>
    <property type="molecule type" value="Genomic_DNA"/>
</dbReference>